<protein>
    <submittedName>
        <fullName evidence="2">Uncharacterized protein</fullName>
    </submittedName>
</protein>
<feature type="region of interest" description="Disordered" evidence="1">
    <location>
        <begin position="45"/>
        <end position="64"/>
    </location>
</feature>
<accession>A0A916ZM20</accession>
<evidence type="ECO:0000313" key="2">
    <source>
        <dbReference type="EMBL" id="GGE03441.1"/>
    </source>
</evidence>
<keyword evidence="3" id="KW-1185">Reference proteome</keyword>
<evidence type="ECO:0000313" key="3">
    <source>
        <dbReference type="Proteomes" id="UP000644699"/>
    </source>
</evidence>
<proteinExistence type="predicted"/>
<sequence>MIAIMKDRPSVSGTKRKWYIAVAANWSRDRSTTVMSIMIVHPEVEAGTPPAVPESSRPALRRAP</sequence>
<reference evidence="2" key="1">
    <citation type="journal article" date="2014" name="Int. J. Syst. Evol. Microbiol.">
        <title>Complete genome sequence of Corynebacterium casei LMG S-19264T (=DSM 44701T), isolated from a smear-ripened cheese.</title>
        <authorList>
            <consortium name="US DOE Joint Genome Institute (JGI-PGF)"/>
            <person name="Walter F."/>
            <person name="Albersmeier A."/>
            <person name="Kalinowski J."/>
            <person name="Ruckert C."/>
        </authorList>
    </citation>
    <scope>NUCLEOTIDE SEQUENCE</scope>
    <source>
        <strain evidence="2">CGMCC 1.15367</strain>
    </source>
</reference>
<evidence type="ECO:0000256" key="1">
    <source>
        <dbReference type="SAM" id="MobiDB-lite"/>
    </source>
</evidence>
<dbReference type="AlphaFoldDB" id="A0A916ZM20"/>
<dbReference type="EMBL" id="BMIQ01000003">
    <property type="protein sequence ID" value="GGE03441.1"/>
    <property type="molecule type" value="Genomic_DNA"/>
</dbReference>
<reference evidence="2" key="2">
    <citation type="submission" date="2020-09" db="EMBL/GenBank/DDBJ databases">
        <authorList>
            <person name="Sun Q."/>
            <person name="Zhou Y."/>
        </authorList>
    </citation>
    <scope>NUCLEOTIDE SEQUENCE</scope>
    <source>
        <strain evidence="2">CGMCC 1.15367</strain>
    </source>
</reference>
<dbReference type="Proteomes" id="UP000644699">
    <property type="component" value="Unassembled WGS sequence"/>
</dbReference>
<name>A0A916ZM20_9HYPH</name>
<comment type="caution">
    <text evidence="2">The sequence shown here is derived from an EMBL/GenBank/DDBJ whole genome shotgun (WGS) entry which is preliminary data.</text>
</comment>
<organism evidence="2 3">
    <name type="scientific">Aureimonas endophytica</name>
    <dbReference type="NCBI Taxonomy" id="2027858"/>
    <lineage>
        <taxon>Bacteria</taxon>
        <taxon>Pseudomonadati</taxon>
        <taxon>Pseudomonadota</taxon>
        <taxon>Alphaproteobacteria</taxon>
        <taxon>Hyphomicrobiales</taxon>
        <taxon>Aurantimonadaceae</taxon>
        <taxon>Aureimonas</taxon>
    </lineage>
</organism>
<gene>
    <name evidence="2" type="ORF">GCM10011390_22930</name>
</gene>